<dbReference type="EMBL" id="JAINUG010000020">
    <property type="protein sequence ID" value="KAJ8412251.1"/>
    <property type="molecule type" value="Genomic_DNA"/>
</dbReference>
<proteinExistence type="predicted"/>
<dbReference type="InterPro" id="IPR000836">
    <property type="entry name" value="PRTase_dom"/>
</dbReference>
<name>A0AAD7T2K3_9TELE</name>
<dbReference type="Gene3D" id="3.40.50.2020">
    <property type="match status" value="1"/>
</dbReference>
<reference evidence="2" key="1">
    <citation type="journal article" date="2023" name="Science">
        <title>Genome structures resolve the early diversification of teleost fishes.</title>
        <authorList>
            <person name="Parey E."/>
            <person name="Louis A."/>
            <person name="Montfort J."/>
            <person name="Bouchez O."/>
            <person name="Roques C."/>
            <person name="Iampietro C."/>
            <person name="Lluch J."/>
            <person name="Castinel A."/>
            <person name="Donnadieu C."/>
            <person name="Desvignes T."/>
            <person name="Floi Bucao C."/>
            <person name="Jouanno E."/>
            <person name="Wen M."/>
            <person name="Mejri S."/>
            <person name="Dirks R."/>
            <person name="Jansen H."/>
            <person name="Henkel C."/>
            <person name="Chen W.J."/>
            <person name="Zahm M."/>
            <person name="Cabau C."/>
            <person name="Klopp C."/>
            <person name="Thompson A.W."/>
            <person name="Robinson-Rechavi M."/>
            <person name="Braasch I."/>
            <person name="Lecointre G."/>
            <person name="Bobe J."/>
            <person name="Postlethwait J.H."/>
            <person name="Berthelot C."/>
            <person name="Roest Crollius H."/>
            <person name="Guiguen Y."/>
        </authorList>
    </citation>
    <scope>NUCLEOTIDE SEQUENCE</scope>
    <source>
        <strain evidence="2">NC1722</strain>
    </source>
</reference>
<sequence>MNGWEALEKSLDMCVPEEVPGELWRKRHGVSTTMFRRIGSCWCLCSWHSVAYAFPHIQIITTAINKSVDHLFHIIPGIGNSADRYFGTDGPSDWSNEEELGATSY</sequence>
<protein>
    <recommendedName>
        <fullName evidence="1">Phosphoribosyltransferase domain-containing protein</fullName>
    </recommendedName>
</protein>
<dbReference type="Pfam" id="PF14681">
    <property type="entry name" value="UPRTase"/>
    <property type="match status" value="1"/>
</dbReference>
<dbReference type="InterPro" id="IPR029057">
    <property type="entry name" value="PRTase-like"/>
</dbReference>
<organism evidence="2 3">
    <name type="scientific">Aldrovandia affinis</name>
    <dbReference type="NCBI Taxonomy" id="143900"/>
    <lineage>
        <taxon>Eukaryota</taxon>
        <taxon>Metazoa</taxon>
        <taxon>Chordata</taxon>
        <taxon>Craniata</taxon>
        <taxon>Vertebrata</taxon>
        <taxon>Euteleostomi</taxon>
        <taxon>Actinopterygii</taxon>
        <taxon>Neopterygii</taxon>
        <taxon>Teleostei</taxon>
        <taxon>Notacanthiformes</taxon>
        <taxon>Halosauridae</taxon>
        <taxon>Aldrovandia</taxon>
    </lineage>
</organism>
<dbReference type="SUPFAM" id="SSF53271">
    <property type="entry name" value="PRTase-like"/>
    <property type="match status" value="1"/>
</dbReference>
<gene>
    <name evidence="2" type="ORF">AAFF_G00145180</name>
</gene>
<evidence type="ECO:0000259" key="1">
    <source>
        <dbReference type="Pfam" id="PF14681"/>
    </source>
</evidence>
<evidence type="ECO:0000313" key="3">
    <source>
        <dbReference type="Proteomes" id="UP001221898"/>
    </source>
</evidence>
<dbReference type="AlphaFoldDB" id="A0AAD7T2K3"/>
<dbReference type="Proteomes" id="UP001221898">
    <property type="component" value="Unassembled WGS sequence"/>
</dbReference>
<evidence type="ECO:0000313" key="2">
    <source>
        <dbReference type="EMBL" id="KAJ8412251.1"/>
    </source>
</evidence>
<keyword evidence="3" id="KW-1185">Reference proteome</keyword>
<comment type="caution">
    <text evidence="2">The sequence shown here is derived from an EMBL/GenBank/DDBJ whole genome shotgun (WGS) entry which is preliminary data.</text>
</comment>
<accession>A0AAD7T2K3</accession>
<feature type="domain" description="Phosphoribosyltransferase" evidence="1">
    <location>
        <begin position="46"/>
        <end position="88"/>
    </location>
</feature>